<evidence type="ECO:0000313" key="7">
    <source>
        <dbReference type="EMBL" id="GAA5108783.1"/>
    </source>
</evidence>
<protein>
    <submittedName>
        <fullName evidence="7">M42 family metallopeptidase</fullName>
    </submittedName>
</protein>
<dbReference type="InterPro" id="IPR008007">
    <property type="entry name" value="Peptidase_M42"/>
</dbReference>
<keyword evidence="5" id="KW-0378">Hydrolase</keyword>
<dbReference type="InterPro" id="IPR051464">
    <property type="entry name" value="Peptidase_M42_aminopept"/>
</dbReference>
<keyword evidence="4" id="KW-0479">Metal-binding</keyword>
<comment type="similarity">
    <text evidence="1 6">Belongs to the peptidase M42 family.</text>
</comment>
<evidence type="ECO:0000256" key="2">
    <source>
        <dbReference type="ARBA" id="ARBA00022438"/>
    </source>
</evidence>
<accession>A0ABP9N5U2</accession>
<organism evidence="7 8">
    <name type="scientific">Orbus sasakiae</name>
    <dbReference type="NCBI Taxonomy" id="1078475"/>
    <lineage>
        <taxon>Bacteria</taxon>
        <taxon>Pseudomonadati</taxon>
        <taxon>Pseudomonadota</taxon>
        <taxon>Gammaproteobacteria</taxon>
        <taxon>Orbales</taxon>
        <taxon>Orbaceae</taxon>
        <taxon>Orbus</taxon>
    </lineage>
</organism>
<dbReference type="RefSeq" id="WP_345489752.1">
    <property type="nucleotide sequence ID" value="NZ_BAABHY010000001.1"/>
</dbReference>
<keyword evidence="3" id="KW-0645">Protease</keyword>
<dbReference type="SUPFAM" id="SSF53187">
    <property type="entry name" value="Zn-dependent exopeptidases"/>
    <property type="match status" value="1"/>
</dbReference>
<dbReference type="EMBL" id="BAABHY010000001">
    <property type="protein sequence ID" value="GAA5108783.1"/>
    <property type="molecule type" value="Genomic_DNA"/>
</dbReference>
<name>A0ABP9N5U2_9GAMM</name>
<evidence type="ECO:0000256" key="6">
    <source>
        <dbReference type="PIRNR" id="PIRNR001123"/>
    </source>
</evidence>
<dbReference type="Proteomes" id="UP001500171">
    <property type="component" value="Unassembled WGS sequence"/>
</dbReference>
<dbReference type="PANTHER" id="PTHR32481:SF7">
    <property type="entry name" value="AMINOPEPTIDASE YHFE-RELATED"/>
    <property type="match status" value="1"/>
</dbReference>
<dbReference type="Gene3D" id="2.40.30.40">
    <property type="entry name" value="Peptidase M42, domain 2"/>
    <property type="match status" value="1"/>
</dbReference>
<evidence type="ECO:0000256" key="5">
    <source>
        <dbReference type="ARBA" id="ARBA00022801"/>
    </source>
</evidence>
<sequence>MKKVKSTKTSNSLYQSLYNLDNAYGVSGDETEVSAVLKHEMADLYDHFEEDALGNHFYVKNGTDKTLKMMISAHLDEIGFIVKYIDERGLVYVLPVGYHDDRMFINQDVNIHTLTGVIHGVTGSKPAHILSAEDKAKSIPLTEIGIDVGTLTREETLALGVQVGDYVNYRREGDLINNGKIYSGKAVDNRAGCAVMVEVMRRLKNKKVKPTIYAVGSVQEEVGIRGAGTAATKINPDVAISVDVTLACGAAGLDPKDIPIELGQGAAVKFYDWDPTSMVGSSVPRKMTSKLIELAEKNHIPYQREVLLYGGTDAWAISVSHTGVLTGGISIPQRYMHTAVGTVHLDDLEACVQLLLAYINDL</sequence>
<dbReference type="PIRSF" id="PIRSF001123">
    <property type="entry name" value="PepA_GA"/>
    <property type="match status" value="1"/>
</dbReference>
<evidence type="ECO:0000256" key="1">
    <source>
        <dbReference type="ARBA" id="ARBA00006272"/>
    </source>
</evidence>
<keyword evidence="2" id="KW-0031">Aminopeptidase</keyword>
<keyword evidence="8" id="KW-1185">Reference proteome</keyword>
<dbReference type="InterPro" id="IPR023367">
    <property type="entry name" value="Peptidase_M42_dom2"/>
</dbReference>
<comment type="caution">
    <text evidence="7">The sequence shown here is derived from an EMBL/GenBank/DDBJ whole genome shotgun (WGS) entry which is preliminary data.</text>
</comment>
<dbReference type="CDD" id="cd05656">
    <property type="entry name" value="M42_Frv"/>
    <property type="match status" value="1"/>
</dbReference>
<gene>
    <name evidence="7" type="ORF">GCM10023211_11460</name>
</gene>
<dbReference type="SUPFAM" id="SSF101821">
    <property type="entry name" value="Aminopeptidase/glucanase lid domain"/>
    <property type="match status" value="1"/>
</dbReference>
<proteinExistence type="inferred from homology"/>
<dbReference type="Pfam" id="PF05343">
    <property type="entry name" value="Peptidase_M42"/>
    <property type="match status" value="1"/>
</dbReference>
<dbReference type="PANTHER" id="PTHR32481">
    <property type="entry name" value="AMINOPEPTIDASE"/>
    <property type="match status" value="1"/>
</dbReference>
<evidence type="ECO:0000256" key="4">
    <source>
        <dbReference type="ARBA" id="ARBA00022723"/>
    </source>
</evidence>
<evidence type="ECO:0000256" key="3">
    <source>
        <dbReference type="ARBA" id="ARBA00022670"/>
    </source>
</evidence>
<evidence type="ECO:0000313" key="8">
    <source>
        <dbReference type="Proteomes" id="UP001500171"/>
    </source>
</evidence>
<dbReference type="Gene3D" id="3.40.630.10">
    <property type="entry name" value="Zn peptidases"/>
    <property type="match status" value="1"/>
</dbReference>
<reference evidence="8" key="1">
    <citation type="journal article" date="2019" name="Int. J. Syst. Evol. Microbiol.">
        <title>The Global Catalogue of Microorganisms (GCM) 10K type strain sequencing project: providing services to taxonomists for standard genome sequencing and annotation.</title>
        <authorList>
            <consortium name="The Broad Institute Genomics Platform"/>
            <consortium name="The Broad Institute Genome Sequencing Center for Infectious Disease"/>
            <person name="Wu L."/>
            <person name="Ma J."/>
        </authorList>
    </citation>
    <scope>NUCLEOTIDE SEQUENCE [LARGE SCALE GENOMIC DNA]</scope>
    <source>
        <strain evidence="8">JCM 18050</strain>
    </source>
</reference>